<evidence type="ECO:0000313" key="2">
    <source>
        <dbReference type="Proteomes" id="UP000255460"/>
    </source>
</evidence>
<sequence length="61" mass="6798">MQYDETLTALDELEAAWHQQQTLVQEIIALRQQLLGMAEDDAASLPHRGCRGGYAARVRTG</sequence>
<organism evidence="1 2">
    <name type="scientific">Escherichia coli</name>
    <dbReference type="NCBI Taxonomy" id="562"/>
    <lineage>
        <taxon>Bacteria</taxon>
        <taxon>Pseudomonadati</taxon>
        <taxon>Pseudomonadota</taxon>
        <taxon>Gammaproteobacteria</taxon>
        <taxon>Enterobacterales</taxon>
        <taxon>Enterobacteriaceae</taxon>
        <taxon>Escherichia</taxon>
    </lineage>
</organism>
<dbReference type="AlphaFoldDB" id="A0A376L1E2"/>
<name>A0A376L1E2_ECOLX</name>
<dbReference type="Proteomes" id="UP000255460">
    <property type="component" value="Unassembled WGS sequence"/>
</dbReference>
<accession>A0A376L1E2</accession>
<gene>
    <name evidence="1" type="ORF">NCTC10418_05980</name>
</gene>
<reference evidence="1 2" key="1">
    <citation type="submission" date="2018-06" db="EMBL/GenBank/DDBJ databases">
        <authorList>
            <consortium name="Pathogen Informatics"/>
            <person name="Doyle S."/>
        </authorList>
    </citation>
    <scope>NUCLEOTIDE SEQUENCE [LARGE SCALE GENOMIC DNA]</scope>
    <source>
        <strain evidence="1 2">NCTC10418</strain>
    </source>
</reference>
<dbReference type="EMBL" id="UFZQ01000001">
    <property type="protein sequence ID" value="STE88286.1"/>
    <property type="molecule type" value="Genomic_DNA"/>
</dbReference>
<proteinExistence type="predicted"/>
<protein>
    <submittedName>
        <fullName evidence="1">ATP-dependent chaperone protein ClpB</fullName>
    </submittedName>
</protein>
<evidence type="ECO:0000313" key="1">
    <source>
        <dbReference type="EMBL" id="STE88286.1"/>
    </source>
</evidence>